<gene>
    <name evidence="1" type="ORF">ACFPQB_02165</name>
</gene>
<protein>
    <recommendedName>
        <fullName evidence="3">Peptidase C39 domain-containing protein</fullName>
    </recommendedName>
</protein>
<sequence length="173" mass="18860">MRWPADLDPADLRQPDGTTCGAAVALAARVLLEPGFRPTDPAAEIEHTHRLLTSSFSPRQRFQLPWPRALGTPPWALANTLAVLAGERVATVNARPRPEVGYDVLRAQLASRPVAVYLGSRWLPRHVVLAVSAVDGGVEVFDPASGRLVGVAEPRWTAHRVDLAGWSHVWFVV</sequence>
<evidence type="ECO:0008006" key="3">
    <source>
        <dbReference type="Google" id="ProtNLM"/>
    </source>
</evidence>
<dbReference type="Proteomes" id="UP001596072">
    <property type="component" value="Unassembled WGS sequence"/>
</dbReference>
<accession>A0ABW0ZAW6</accession>
<dbReference type="RefSeq" id="WP_136431495.1">
    <property type="nucleotide sequence ID" value="NZ_JBHSNS010000001.1"/>
</dbReference>
<evidence type="ECO:0000313" key="2">
    <source>
        <dbReference type="Proteomes" id="UP001596072"/>
    </source>
</evidence>
<evidence type="ECO:0000313" key="1">
    <source>
        <dbReference type="EMBL" id="MFC5727707.1"/>
    </source>
</evidence>
<comment type="caution">
    <text evidence="1">The sequence shown here is derived from an EMBL/GenBank/DDBJ whole genome shotgun (WGS) entry which is preliminary data.</text>
</comment>
<reference evidence="2" key="1">
    <citation type="journal article" date="2019" name="Int. J. Syst. Evol. Microbiol.">
        <title>The Global Catalogue of Microorganisms (GCM) 10K type strain sequencing project: providing services to taxonomists for standard genome sequencing and annotation.</title>
        <authorList>
            <consortium name="The Broad Institute Genomics Platform"/>
            <consortium name="The Broad Institute Genome Sequencing Center for Infectious Disease"/>
            <person name="Wu L."/>
            <person name="Ma J."/>
        </authorList>
    </citation>
    <scope>NUCLEOTIDE SEQUENCE [LARGE SCALE GENOMIC DNA]</scope>
    <source>
        <strain evidence="2">YIM 94188</strain>
    </source>
</reference>
<keyword evidence="2" id="KW-1185">Reference proteome</keyword>
<organism evidence="1 2">
    <name type="scientific">Nocardioides vastitatis</name>
    <dbReference type="NCBI Taxonomy" id="2568655"/>
    <lineage>
        <taxon>Bacteria</taxon>
        <taxon>Bacillati</taxon>
        <taxon>Actinomycetota</taxon>
        <taxon>Actinomycetes</taxon>
        <taxon>Propionibacteriales</taxon>
        <taxon>Nocardioidaceae</taxon>
        <taxon>Nocardioides</taxon>
    </lineage>
</organism>
<proteinExistence type="predicted"/>
<dbReference type="EMBL" id="JBHSNS010000001">
    <property type="protein sequence ID" value="MFC5727707.1"/>
    <property type="molecule type" value="Genomic_DNA"/>
</dbReference>
<name>A0ABW0ZAW6_9ACTN</name>